<accession>A0AB33KAE0</accession>
<dbReference type="PANTHER" id="PTHR42693">
    <property type="entry name" value="ARYLSULFATASE FAMILY MEMBER"/>
    <property type="match status" value="1"/>
</dbReference>
<proteinExistence type="inferred from homology"/>
<evidence type="ECO:0000313" key="4">
    <source>
        <dbReference type="EMBL" id="BFP49432.1"/>
    </source>
</evidence>
<dbReference type="PANTHER" id="PTHR42693:SF43">
    <property type="entry name" value="BLL2667 PROTEIN"/>
    <property type="match status" value="1"/>
</dbReference>
<dbReference type="Pfam" id="PF00884">
    <property type="entry name" value="Sulfatase"/>
    <property type="match status" value="1"/>
</dbReference>
<dbReference type="InterPro" id="IPR000917">
    <property type="entry name" value="Sulfatase_N"/>
</dbReference>
<organism evidence="4">
    <name type="scientific">Kitasatospora sp. CMC57</name>
    <dbReference type="NCBI Taxonomy" id="3231513"/>
    <lineage>
        <taxon>Bacteria</taxon>
        <taxon>Bacillati</taxon>
        <taxon>Actinomycetota</taxon>
        <taxon>Actinomycetes</taxon>
        <taxon>Kitasatosporales</taxon>
        <taxon>Streptomycetaceae</taxon>
        <taxon>Kitasatospora</taxon>
    </lineage>
</organism>
<protein>
    <recommendedName>
        <fullName evidence="3">Sulfatase N-terminal domain-containing protein</fullName>
    </recommendedName>
</protein>
<sequence>MDRFGGPVQTPKMTRIANMGLKYSNFHTTEPCSPTRASLLTGRNATSNGMATIAEFSSGFPDISTRIPFENGFISEVLGEHGYNTYCVVLQAARGHSNARFARAPGLDLDTVRRWRAGSPRWACPTSTTVNAAAAHRRSQHRQPGQGAGLPAARRERRLGTHPSRPTTGDIPAAAARERNGAYWAESDGPP</sequence>
<dbReference type="InterPro" id="IPR050738">
    <property type="entry name" value="Sulfatase"/>
</dbReference>
<comment type="similarity">
    <text evidence="1">Belongs to the sulfatase family.</text>
</comment>
<feature type="region of interest" description="Disordered" evidence="2">
    <location>
        <begin position="126"/>
        <end position="191"/>
    </location>
</feature>
<reference evidence="4" key="1">
    <citation type="submission" date="2024-07" db="EMBL/GenBank/DDBJ databases">
        <title>Complete genome sequences of cellulolytic bacteria, Kitasatospora sp. CMC57 and Streptomyces sp. CMC78, isolated from Japanese agricultural soil.</title>
        <authorList>
            <person name="Hashimoto T."/>
            <person name="Ito M."/>
            <person name="Iwamoto M."/>
            <person name="Fukahori D."/>
            <person name="Shoda T."/>
            <person name="Sakoda M."/>
            <person name="Morohoshi T."/>
            <person name="Mitsuboshi M."/>
            <person name="Nishizawa T."/>
        </authorList>
    </citation>
    <scope>NUCLEOTIDE SEQUENCE</scope>
    <source>
        <strain evidence="4">CMC57</strain>
    </source>
</reference>
<name>A0AB33KAE0_9ACTN</name>
<dbReference type="Gene3D" id="3.40.720.10">
    <property type="entry name" value="Alkaline Phosphatase, subunit A"/>
    <property type="match status" value="1"/>
</dbReference>
<dbReference type="AlphaFoldDB" id="A0AB33KAE0"/>
<gene>
    <name evidence="4" type="ORF">KCMC57_58000</name>
</gene>
<evidence type="ECO:0000256" key="2">
    <source>
        <dbReference type="SAM" id="MobiDB-lite"/>
    </source>
</evidence>
<dbReference type="EMBL" id="AP035881">
    <property type="protein sequence ID" value="BFP49432.1"/>
    <property type="molecule type" value="Genomic_DNA"/>
</dbReference>
<dbReference type="SUPFAM" id="SSF53649">
    <property type="entry name" value="Alkaline phosphatase-like"/>
    <property type="match status" value="1"/>
</dbReference>
<evidence type="ECO:0000259" key="3">
    <source>
        <dbReference type="Pfam" id="PF00884"/>
    </source>
</evidence>
<feature type="domain" description="Sulfatase N-terminal" evidence="3">
    <location>
        <begin position="3"/>
        <end position="113"/>
    </location>
</feature>
<dbReference type="InterPro" id="IPR017850">
    <property type="entry name" value="Alkaline_phosphatase_core_sf"/>
</dbReference>
<evidence type="ECO:0000256" key="1">
    <source>
        <dbReference type="ARBA" id="ARBA00008779"/>
    </source>
</evidence>